<keyword evidence="2" id="KW-0614">Plasmid</keyword>
<feature type="region of interest" description="Disordered" evidence="1">
    <location>
        <begin position="36"/>
        <end position="56"/>
    </location>
</feature>
<dbReference type="AlphaFoldDB" id="A0A2R2NVR0"/>
<dbReference type="EMBL" id="KJ619463">
    <property type="protein sequence ID" value="AKB09806.1"/>
    <property type="molecule type" value="Genomic_DNA"/>
</dbReference>
<geneLocation type="plasmid" evidence="2">
    <name>pFA-1</name>
</geneLocation>
<feature type="compositionally biased region" description="Basic and acidic residues" evidence="1">
    <location>
        <begin position="39"/>
        <end position="49"/>
    </location>
</feature>
<name>A0A2R2NVR0_9EURY</name>
<evidence type="ECO:0000313" key="2">
    <source>
        <dbReference type="EMBL" id="AKB09806.1"/>
    </source>
</evidence>
<feature type="region of interest" description="Disordered" evidence="1">
    <location>
        <begin position="97"/>
        <end position="131"/>
    </location>
</feature>
<organism evidence="2">
    <name type="scientific">Halorubrum distributum</name>
    <dbReference type="NCBI Taxonomy" id="29283"/>
    <lineage>
        <taxon>Archaea</taxon>
        <taxon>Methanobacteriati</taxon>
        <taxon>Methanobacteriota</taxon>
        <taxon>Stenosarchaea group</taxon>
        <taxon>Halobacteria</taxon>
        <taxon>Halobacteriales</taxon>
        <taxon>Haloferacaceae</taxon>
        <taxon>Halorubrum</taxon>
        <taxon>Halorubrum distributum group</taxon>
    </lineage>
</organism>
<protein>
    <submittedName>
        <fullName evidence="2">Uncharacterized protein</fullName>
    </submittedName>
</protein>
<dbReference type="RefSeq" id="WP_192960662.1">
    <property type="nucleotide sequence ID" value="NZ_KJ619463.1"/>
</dbReference>
<sequence>MTDIKADRTPATVTEDALLRKYKNVREVLPETAVAKTPSSERFHRHDAQSDDVAPACQATRRKADWAVVDVDRALEMGVTPCRGCWRAVLQYLAGDPSSPVEYRDENATRTPPSEKLQPPNPPVEDTTPRPKLSALTDEVMINGGSKYHAPAGDETLCGRSGYRVVERAVIETHYEPCRECFD</sequence>
<proteinExistence type="predicted"/>
<evidence type="ECO:0000256" key="1">
    <source>
        <dbReference type="SAM" id="MobiDB-lite"/>
    </source>
</evidence>
<reference evidence="2" key="1">
    <citation type="submission" date="2014-03" db="EMBL/GenBank/DDBJ databases">
        <title>pFA-1, a novel haloarchaeal plasmid isolated from the type strain of Halorubrum litoreum, contains an integrase family tyrosine recombinases.</title>
        <authorList>
            <person name="Chen S."/>
            <person name="Qin J."/>
            <person name="Yan Z."/>
            <person name="Yang Z.L."/>
        </authorList>
    </citation>
    <scope>NUCLEOTIDE SEQUENCE</scope>
    <source>
        <strain evidence="2">Fa-1</strain>
        <plasmid evidence="2">pFA-1</plasmid>
    </source>
</reference>
<accession>A0A2R2NVR0</accession>